<protein>
    <recommendedName>
        <fullName evidence="4">DUF4468 domain-containing protein</fullName>
    </recommendedName>
</protein>
<evidence type="ECO:0000313" key="2">
    <source>
        <dbReference type="EMBL" id="TKZ33636.1"/>
    </source>
</evidence>
<sequence>MRKFIFMIIFTILHVSFNLHSQNSEETDTILSNIMNGKNYSVEKDRLTSKINIFTSWKETYKYMRDCRFRFYKRFGRTLTLEFRYRSPYKIFVSNETPIIFSFENGSETELYNIQKVVYSPYLMGNTEYYDIEIKYKFNDDSEFDNFANDSITNIRFNFINYLNEESFDDILMSPSITTNWQNKFLDFREGIDKLRELEN</sequence>
<name>A0ABY2TPN1_9SPIR</name>
<accession>A0ABY2TPN1</accession>
<comment type="caution">
    <text evidence="2">The sequence shown here is derived from an EMBL/GenBank/DDBJ whole genome shotgun (WGS) entry which is preliminary data.</text>
</comment>
<gene>
    <name evidence="2" type="ORF">EZH24_08395</name>
</gene>
<evidence type="ECO:0000256" key="1">
    <source>
        <dbReference type="SAM" id="SignalP"/>
    </source>
</evidence>
<dbReference type="EMBL" id="SJDU01000224">
    <property type="protein sequence ID" value="TKZ33636.1"/>
    <property type="molecule type" value="Genomic_DNA"/>
</dbReference>
<evidence type="ECO:0008006" key="4">
    <source>
        <dbReference type="Google" id="ProtNLM"/>
    </source>
</evidence>
<keyword evidence="3" id="KW-1185">Reference proteome</keyword>
<proteinExistence type="predicted"/>
<keyword evidence="1" id="KW-0732">Signal</keyword>
<feature type="chain" id="PRO_5047114553" description="DUF4468 domain-containing protein" evidence="1">
    <location>
        <begin position="22"/>
        <end position="200"/>
    </location>
</feature>
<reference evidence="2 3" key="1">
    <citation type="journal article" date="2019" name="Anaerobe">
        <title>Brachyspira catarrhinii sp. nov., an anaerobic intestinal spirochaete isolated from vervet monkeys may have been misidentified as Brachyspira aalborgi in previous studies.</title>
        <authorList>
            <person name="Phillips N.D."/>
            <person name="La T."/>
            <person name="Hampson D.J."/>
        </authorList>
    </citation>
    <scope>NUCLEOTIDE SEQUENCE [LARGE SCALE GENOMIC DNA]</scope>
    <source>
        <strain evidence="2 3">Z12</strain>
    </source>
</reference>
<feature type="signal peptide" evidence="1">
    <location>
        <begin position="1"/>
        <end position="21"/>
    </location>
</feature>
<dbReference type="RefSeq" id="WP_137998709.1">
    <property type="nucleotide sequence ID" value="NZ_SJDU01000224.1"/>
</dbReference>
<dbReference type="Proteomes" id="UP000310168">
    <property type="component" value="Unassembled WGS sequence"/>
</dbReference>
<evidence type="ECO:0000313" key="3">
    <source>
        <dbReference type="Proteomes" id="UP000310168"/>
    </source>
</evidence>
<organism evidence="2 3">
    <name type="scientific">Brachyspira catarrhinii</name>
    <dbReference type="NCBI Taxonomy" id="2528966"/>
    <lineage>
        <taxon>Bacteria</taxon>
        <taxon>Pseudomonadati</taxon>
        <taxon>Spirochaetota</taxon>
        <taxon>Spirochaetia</taxon>
        <taxon>Brachyspirales</taxon>
        <taxon>Brachyspiraceae</taxon>
        <taxon>Brachyspira</taxon>
    </lineage>
</organism>